<gene>
    <name evidence="3" type="ORF">F5050DRAFT_1459532</name>
</gene>
<feature type="chain" id="PRO_5045714532" description="DUF6699 domain-containing protein" evidence="1">
    <location>
        <begin position="30"/>
        <end position="234"/>
    </location>
</feature>
<keyword evidence="1" id="KW-0732">Signal</keyword>
<evidence type="ECO:0000256" key="1">
    <source>
        <dbReference type="SAM" id="SignalP"/>
    </source>
</evidence>
<evidence type="ECO:0000313" key="3">
    <source>
        <dbReference type="EMBL" id="KAJ3997200.1"/>
    </source>
</evidence>
<organism evidence="3 4">
    <name type="scientific">Lentinula boryana</name>
    <dbReference type="NCBI Taxonomy" id="40481"/>
    <lineage>
        <taxon>Eukaryota</taxon>
        <taxon>Fungi</taxon>
        <taxon>Dikarya</taxon>
        <taxon>Basidiomycota</taxon>
        <taxon>Agaricomycotina</taxon>
        <taxon>Agaricomycetes</taxon>
        <taxon>Agaricomycetidae</taxon>
        <taxon>Agaricales</taxon>
        <taxon>Marasmiineae</taxon>
        <taxon>Omphalotaceae</taxon>
        <taxon>Lentinula</taxon>
    </lineage>
</organism>
<dbReference type="InterPro" id="IPR046522">
    <property type="entry name" value="DUF6699"/>
</dbReference>
<name>A0ABQ8QFB7_9AGAR</name>
<reference evidence="3" key="1">
    <citation type="submission" date="2022-08" db="EMBL/GenBank/DDBJ databases">
        <authorList>
            <consortium name="DOE Joint Genome Institute"/>
            <person name="Min B."/>
            <person name="Riley R."/>
            <person name="Sierra-Patev S."/>
            <person name="Naranjo-Ortiz M."/>
            <person name="Looney B."/>
            <person name="Konkel Z."/>
            <person name="Slot J.C."/>
            <person name="Sakamoto Y."/>
            <person name="Steenwyk J.L."/>
            <person name="Rokas A."/>
            <person name="Carro J."/>
            <person name="Camarero S."/>
            <person name="Ferreira P."/>
            <person name="Molpeceres G."/>
            <person name="Ruiz-Duenas F.J."/>
            <person name="Serrano A."/>
            <person name="Henrissat B."/>
            <person name="Drula E."/>
            <person name="Hughes K.W."/>
            <person name="Mata J.L."/>
            <person name="Ishikawa N.K."/>
            <person name="Vargas-Isla R."/>
            <person name="Ushijima S."/>
            <person name="Smith C.A."/>
            <person name="Ahrendt S."/>
            <person name="Andreopoulos W."/>
            <person name="He G."/>
            <person name="Labutti K."/>
            <person name="Lipzen A."/>
            <person name="Ng V."/>
            <person name="Sandor L."/>
            <person name="Barry K."/>
            <person name="Martinez A.T."/>
            <person name="Xiao Y."/>
            <person name="Gibbons J.G."/>
            <person name="Terashima K."/>
            <person name="Hibbett D.S."/>
            <person name="Grigoriev I.V."/>
        </authorList>
    </citation>
    <scope>NUCLEOTIDE SEQUENCE</scope>
    <source>
        <strain evidence="3">TFB10827</strain>
    </source>
</reference>
<feature type="signal peptide" evidence="1">
    <location>
        <begin position="1"/>
        <end position="29"/>
    </location>
</feature>
<evidence type="ECO:0000313" key="4">
    <source>
        <dbReference type="Proteomes" id="UP001163828"/>
    </source>
</evidence>
<feature type="domain" description="DUF6699" evidence="2">
    <location>
        <begin position="64"/>
        <end position="197"/>
    </location>
</feature>
<dbReference type="Pfam" id="PF20415">
    <property type="entry name" value="DUF6699"/>
    <property type="match status" value="1"/>
</dbReference>
<accession>A0ABQ8QFB7</accession>
<proteinExistence type="predicted"/>
<comment type="caution">
    <text evidence="3">The sequence shown here is derived from an EMBL/GenBank/DDBJ whole genome shotgun (WGS) entry which is preliminary data.</text>
</comment>
<evidence type="ECO:0000259" key="2">
    <source>
        <dbReference type="Pfam" id="PF20415"/>
    </source>
</evidence>
<dbReference type="EMBL" id="MU790589">
    <property type="protein sequence ID" value="KAJ3997200.1"/>
    <property type="molecule type" value="Genomic_DNA"/>
</dbReference>
<protein>
    <recommendedName>
        <fullName evidence="2">DUF6699 domain-containing protein</fullName>
    </recommendedName>
</protein>
<keyword evidence="4" id="KW-1185">Reference proteome</keyword>
<sequence length="234" mass="26717">MRMPLRLKKTLSALLLTYLTLVFLSRTFSTPTSFTMPTLRQISPVLSYQPWTMPEGTQNPSLLLWNMREVPSIFLRMDTFPARTLRPHELAAFATRPSVAHLHIRCGIFAESDDWHIEARNPLGVTVRDVLVAIYNAFTEPYSNEAFNTLCAKTQTMVLNSFHARVRSTVDSRSAWEAGLQRGDRLMRHFWFGGLSLPYDGGKKMKNTCFLSLRRIDDQPNSSSPTRIVPSPLR</sequence>
<dbReference type="Proteomes" id="UP001163828">
    <property type="component" value="Unassembled WGS sequence"/>
</dbReference>